<protein>
    <submittedName>
        <fullName evidence="1">Uncharacterized protein</fullName>
    </submittedName>
</protein>
<dbReference type="EMBL" id="LVYV01000056">
    <property type="protein sequence ID" value="KZD20383.1"/>
    <property type="molecule type" value="Genomic_DNA"/>
</dbReference>
<reference evidence="1 2" key="1">
    <citation type="submission" date="2016-03" db="EMBL/GenBank/DDBJ databases">
        <title>Microsymbionts genomes from the relict species Vavilovia formosa (Stev.) Fed.</title>
        <authorList>
            <person name="Kopat V."/>
            <person name="Chirak E."/>
            <person name="Kimeklis A."/>
            <person name="Andronov E."/>
        </authorList>
    </citation>
    <scope>NUCLEOTIDE SEQUENCE [LARGE SCALE GENOMIC DNA]</scope>
    <source>
        <strain evidence="1 2">Vaf07</strain>
    </source>
</reference>
<dbReference type="AlphaFoldDB" id="A0A163X3W8"/>
<dbReference type="Proteomes" id="UP000076574">
    <property type="component" value="Unassembled WGS sequence"/>
</dbReference>
<accession>A0A163X3W8</accession>
<comment type="caution">
    <text evidence="1">The sequence shown here is derived from an EMBL/GenBank/DDBJ whole genome shotgun (WGS) entry which is preliminary data.</text>
</comment>
<proteinExistence type="predicted"/>
<gene>
    <name evidence="1" type="ORF">A4A58_19290</name>
</gene>
<keyword evidence="2" id="KW-1185">Reference proteome</keyword>
<name>A0A163X3W8_9BRAD</name>
<organism evidence="1 2">
    <name type="scientific">Tardiphaga robiniae</name>
    <dbReference type="NCBI Taxonomy" id="943830"/>
    <lineage>
        <taxon>Bacteria</taxon>
        <taxon>Pseudomonadati</taxon>
        <taxon>Pseudomonadota</taxon>
        <taxon>Alphaproteobacteria</taxon>
        <taxon>Hyphomicrobiales</taxon>
        <taxon>Nitrobacteraceae</taxon>
        <taxon>Tardiphaga</taxon>
    </lineage>
</organism>
<evidence type="ECO:0000313" key="2">
    <source>
        <dbReference type="Proteomes" id="UP000076574"/>
    </source>
</evidence>
<evidence type="ECO:0000313" key="1">
    <source>
        <dbReference type="EMBL" id="KZD20383.1"/>
    </source>
</evidence>
<sequence length="136" mass="15167">MAEDDLSVGSEDPAAVFGHRKEIGPAEVVQHFRQHDEVEGAVREFGRQHTFLEGDVRRRVLSRSFQRRAGRVDRQQFSAALREPCRQDPDRAANFEDTIVMGARKSRQSAVIFLPLVGAGSESPGVDILPVPFLEV</sequence>